<dbReference type="Proteomes" id="UP001176940">
    <property type="component" value="Unassembled WGS sequence"/>
</dbReference>
<dbReference type="CDD" id="cd05702">
    <property type="entry name" value="S1_Rrp5_repeat_hs11_sc8"/>
    <property type="match status" value="1"/>
</dbReference>
<dbReference type="SMART" id="SM00316">
    <property type="entry name" value="S1"/>
    <property type="match status" value="2"/>
</dbReference>
<evidence type="ECO:0000259" key="1">
    <source>
        <dbReference type="PROSITE" id="PS50126"/>
    </source>
</evidence>
<dbReference type="InterPro" id="IPR003029">
    <property type="entry name" value="S1_domain"/>
</dbReference>
<accession>A0ABN9M7I6</accession>
<dbReference type="PANTHER" id="PTHR23270">
    <property type="entry name" value="PROGRAMMED CELL DEATH PROTEIN 11 PRE-RRNA PROCESSING PROTEIN RRP5"/>
    <property type="match status" value="1"/>
</dbReference>
<organism evidence="2 3">
    <name type="scientific">Ranitomeya imitator</name>
    <name type="common">mimic poison frog</name>
    <dbReference type="NCBI Taxonomy" id="111125"/>
    <lineage>
        <taxon>Eukaryota</taxon>
        <taxon>Metazoa</taxon>
        <taxon>Chordata</taxon>
        <taxon>Craniata</taxon>
        <taxon>Vertebrata</taxon>
        <taxon>Euteleostomi</taxon>
        <taxon>Amphibia</taxon>
        <taxon>Batrachia</taxon>
        <taxon>Anura</taxon>
        <taxon>Neobatrachia</taxon>
        <taxon>Hyloidea</taxon>
        <taxon>Dendrobatidae</taxon>
        <taxon>Dendrobatinae</taxon>
        <taxon>Ranitomeya</taxon>
    </lineage>
</organism>
<sequence>MKGHLEDDENLYSLVPGKKLTLVVDAVEEDGSVLFSIGKVSGAQKITAAQHGNKAKRLVVGQKAKVVVLHVDLLKSHLHVSLDETLMMKTKYTVTAGSVHSAVVRHVGEEFAVVSLEGAAHLAAVPLACHYNDTFQFDSEKFHVGQKINVMMKSTSPDEYGLLLAVLSTSRSVKPIKPLVKEKPVIGELVTGTVKSVKPNNVVVSVDDNLVGAIHASQILEDAAEGVFPTLTLKIKQRVTCRVIGGRDVKTHRFLPITHPHLMKSILELSILPSLLDPKEKIPKLRPTSMYMPGEKVTCYVAKYNKQKQYLEVEITSEIHGRIETTPSIQVLQDMYELTQGCVTVGCVKSITPASGLEISLPFGIIGKASLFHLGDCYADSSVNNFTVGMFVR</sequence>
<gene>
    <name evidence="2" type="ORF">RIMI_LOCUS17550750</name>
</gene>
<dbReference type="InterPro" id="IPR048058">
    <property type="entry name" value="Rrp5_S1_rpt_hs11_sc8"/>
</dbReference>
<evidence type="ECO:0000313" key="2">
    <source>
        <dbReference type="EMBL" id="CAJ0961079.1"/>
    </source>
</evidence>
<reference evidence="2" key="1">
    <citation type="submission" date="2023-07" db="EMBL/GenBank/DDBJ databases">
        <authorList>
            <person name="Stuckert A."/>
        </authorList>
    </citation>
    <scope>NUCLEOTIDE SEQUENCE</scope>
</reference>
<dbReference type="InterPro" id="IPR012340">
    <property type="entry name" value="NA-bd_OB-fold"/>
</dbReference>
<dbReference type="EMBL" id="CAUEEQ010051477">
    <property type="protein sequence ID" value="CAJ0961079.1"/>
    <property type="molecule type" value="Genomic_DNA"/>
</dbReference>
<dbReference type="Pfam" id="PF23459">
    <property type="entry name" value="S1_RRP5"/>
    <property type="match status" value="1"/>
</dbReference>
<dbReference type="Pfam" id="PF00575">
    <property type="entry name" value="S1"/>
    <property type="match status" value="1"/>
</dbReference>
<name>A0ABN9M7I6_9NEOB</name>
<evidence type="ECO:0000313" key="3">
    <source>
        <dbReference type="Proteomes" id="UP001176940"/>
    </source>
</evidence>
<comment type="caution">
    <text evidence="2">The sequence shown here is derived from an EMBL/GenBank/DDBJ whole genome shotgun (WGS) entry which is preliminary data.</text>
</comment>
<dbReference type="InterPro" id="IPR045209">
    <property type="entry name" value="Rrp5"/>
</dbReference>
<proteinExistence type="predicted"/>
<dbReference type="InterPro" id="IPR057302">
    <property type="entry name" value="Rrp5_S1"/>
</dbReference>
<dbReference type="PANTHER" id="PTHR23270:SF10">
    <property type="entry name" value="PROTEIN RRP5 HOMOLOG"/>
    <property type="match status" value="1"/>
</dbReference>
<feature type="domain" description="S1 motif" evidence="1">
    <location>
        <begin position="187"/>
        <end position="258"/>
    </location>
</feature>
<dbReference type="SUPFAM" id="SSF50249">
    <property type="entry name" value="Nucleic acid-binding proteins"/>
    <property type="match status" value="1"/>
</dbReference>
<keyword evidence="3" id="KW-1185">Reference proteome</keyword>
<dbReference type="Gene3D" id="2.40.50.140">
    <property type="entry name" value="Nucleic acid-binding proteins"/>
    <property type="match status" value="1"/>
</dbReference>
<dbReference type="PROSITE" id="PS50126">
    <property type="entry name" value="S1"/>
    <property type="match status" value="1"/>
</dbReference>
<protein>
    <recommendedName>
        <fullName evidence="1">S1 motif domain-containing protein</fullName>
    </recommendedName>
</protein>